<dbReference type="AlphaFoldDB" id="A0A0C2M5A1"/>
<evidence type="ECO:0000313" key="2">
    <source>
        <dbReference type="Proteomes" id="UP000031668"/>
    </source>
</evidence>
<keyword evidence="2" id="KW-1185">Reference proteome</keyword>
<accession>A0A0C2M5A1</accession>
<comment type="caution">
    <text evidence="1">The sequence shown here is derived from an EMBL/GenBank/DDBJ whole genome shotgun (WGS) entry which is preliminary data.</text>
</comment>
<sequence length="102" mass="11952">MMLEHVEQDDNRNDFIITRSFLTRSDMMDRDQQKIYDCSTLQKLVNEPILDLCFQTDDPDTENQPFRKMVTFGQCTKSLTQDAKAFTCYDSASDVSKYICEE</sequence>
<organism evidence="1 2">
    <name type="scientific">Thelohanellus kitauei</name>
    <name type="common">Myxosporean</name>
    <dbReference type="NCBI Taxonomy" id="669202"/>
    <lineage>
        <taxon>Eukaryota</taxon>
        <taxon>Metazoa</taxon>
        <taxon>Cnidaria</taxon>
        <taxon>Myxozoa</taxon>
        <taxon>Myxosporea</taxon>
        <taxon>Bivalvulida</taxon>
        <taxon>Platysporina</taxon>
        <taxon>Myxobolidae</taxon>
        <taxon>Thelohanellus</taxon>
    </lineage>
</organism>
<dbReference type="EMBL" id="JWZT01005052">
    <property type="protein sequence ID" value="KII62220.1"/>
    <property type="molecule type" value="Genomic_DNA"/>
</dbReference>
<protein>
    <submittedName>
        <fullName evidence="1">Uncharacterized protein</fullName>
    </submittedName>
</protein>
<gene>
    <name evidence="1" type="ORF">RF11_13674</name>
</gene>
<proteinExistence type="predicted"/>
<dbReference type="Proteomes" id="UP000031668">
    <property type="component" value="Unassembled WGS sequence"/>
</dbReference>
<reference evidence="1 2" key="1">
    <citation type="journal article" date="2014" name="Genome Biol. Evol.">
        <title>The genome of the myxosporean Thelohanellus kitauei shows adaptations to nutrient acquisition within its fish host.</title>
        <authorList>
            <person name="Yang Y."/>
            <person name="Xiong J."/>
            <person name="Zhou Z."/>
            <person name="Huo F."/>
            <person name="Miao W."/>
            <person name="Ran C."/>
            <person name="Liu Y."/>
            <person name="Zhang J."/>
            <person name="Feng J."/>
            <person name="Wang M."/>
            <person name="Wang M."/>
            <person name="Wang L."/>
            <person name="Yao B."/>
        </authorList>
    </citation>
    <scope>NUCLEOTIDE SEQUENCE [LARGE SCALE GENOMIC DNA]</scope>
    <source>
        <strain evidence="1">Wuqing</strain>
    </source>
</reference>
<name>A0A0C2M5A1_THEKT</name>
<evidence type="ECO:0000313" key="1">
    <source>
        <dbReference type="EMBL" id="KII62220.1"/>
    </source>
</evidence>